<keyword evidence="4 6" id="KW-1133">Transmembrane helix</keyword>
<organism evidence="8 9">
    <name type="scientific">Mycolicibacterium anyangense</name>
    <dbReference type="NCBI Taxonomy" id="1431246"/>
    <lineage>
        <taxon>Bacteria</taxon>
        <taxon>Bacillati</taxon>
        <taxon>Actinomycetota</taxon>
        <taxon>Actinomycetes</taxon>
        <taxon>Mycobacteriales</taxon>
        <taxon>Mycobacteriaceae</taxon>
        <taxon>Mycolicibacterium</taxon>
    </lineage>
</organism>
<evidence type="ECO:0000256" key="5">
    <source>
        <dbReference type="ARBA" id="ARBA00023136"/>
    </source>
</evidence>
<keyword evidence="2" id="KW-1003">Cell membrane</keyword>
<evidence type="ECO:0000313" key="9">
    <source>
        <dbReference type="Proteomes" id="UP000467249"/>
    </source>
</evidence>
<dbReference type="Gene3D" id="1.20.1250.20">
    <property type="entry name" value="MFS general substrate transporter like domains"/>
    <property type="match status" value="2"/>
</dbReference>
<dbReference type="PROSITE" id="PS50850">
    <property type="entry name" value="MFS"/>
    <property type="match status" value="1"/>
</dbReference>
<dbReference type="PANTHER" id="PTHR43124">
    <property type="entry name" value="PURINE EFFLUX PUMP PBUE"/>
    <property type="match status" value="1"/>
</dbReference>
<comment type="subcellular location">
    <subcellularLocation>
        <location evidence="1">Cell membrane</location>
        <topology evidence="1">Multi-pass membrane protein</topology>
    </subcellularLocation>
</comment>
<dbReference type="Pfam" id="PF07690">
    <property type="entry name" value="MFS_1"/>
    <property type="match status" value="2"/>
</dbReference>
<dbReference type="InterPro" id="IPR011701">
    <property type="entry name" value="MFS"/>
</dbReference>
<dbReference type="InterPro" id="IPR020846">
    <property type="entry name" value="MFS_dom"/>
</dbReference>
<feature type="transmembrane region" description="Helical" evidence="6">
    <location>
        <begin position="37"/>
        <end position="57"/>
    </location>
</feature>
<accession>A0A6N4W5A8</accession>
<dbReference type="InterPro" id="IPR036259">
    <property type="entry name" value="MFS_trans_sf"/>
</dbReference>
<feature type="transmembrane region" description="Helical" evidence="6">
    <location>
        <begin position="131"/>
        <end position="152"/>
    </location>
</feature>
<feature type="transmembrane region" description="Helical" evidence="6">
    <location>
        <begin position="269"/>
        <end position="288"/>
    </location>
</feature>
<feature type="transmembrane region" description="Helical" evidence="6">
    <location>
        <begin position="106"/>
        <end position="124"/>
    </location>
</feature>
<keyword evidence="9" id="KW-1185">Reference proteome</keyword>
<dbReference type="PRINTS" id="PR01035">
    <property type="entry name" value="TCRTETA"/>
</dbReference>
<evidence type="ECO:0000256" key="2">
    <source>
        <dbReference type="ARBA" id="ARBA00022475"/>
    </source>
</evidence>
<dbReference type="CDD" id="cd17325">
    <property type="entry name" value="MFS_MdtG_SLC18_like"/>
    <property type="match status" value="1"/>
</dbReference>
<dbReference type="Proteomes" id="UP000467249">
    <property type="component" value="Chromosome"/>
</dbReference>
<evidence type="ECO:0000313" key="8">
    <source>
        <dbReference type="EMBL" id="BBZ75563.1"/>
    </source>
</evidence>
<evidence type="ECO:0000256" key="6">
    <source>
        <dbReference type="SAM" id="Phobius"/>
    </source>
</evidence>
<sequence>MRSERLLLASLSATMGLQFLGATAILPILPLFLVHQQVSVGTVGIVMGAYFAGAVVSQYPSGWSADRWGHRPVIVVGLLLYGAASVAFVLVDAGATYAVLRGLQGVGSGAVRVAALSMVGRCIAPDRRGVGFAWLYSSELAGMAIGPVVGSLVPERHVGAMFIGTAVCSVLACLPMVSTRVVDHESDSGSASSVTVADLLRRRGLQGSMLAGAAGGLCAGVYEACWSLLLQSKGASNFQIGLSFAAYAVPFIVVAPFSGRLVDRYDQRVLALAALVLSAAFLTIYPFLDSPVLLMALGAFEAAGFTVAYPAALSLLSRSVPADLSGQAQSLFGVSEMTAISVGAGVAGALFAHSVWLPFAVTSGVVLIVLAVAALTWRGVPGRSDGSSDPALTAVALER</sequence>
<keyword evidence="5 6" id="KW-0472">Membrane</keyword>
<feature type="transmembrane region" description="Helical" evidence="6">
    <location>
        <begin position="328"/>
        <end position="350"/>
    </location>
</feature>
<dbReference type="GO" id="GO:0022857">
    <property type="term" value="F:transmembrane transporter activity"/>
    <property type="evidence" value="ECO:0007669"/>
    <property type="project" value="InterPro"/>
</dbReference>
<feature type="transmembrane region" description="Helical" evidence="6">
    <location>
        <begin position="209"/>
        <end position="229"/>
    </location>
</feature>
<dbReference type="PANTHER" id="PTHR43124:SF3">
    <property type="entry name" value="CHLORAMPHENICOL EFFLUX PUMP RV0191"/>
    <property type="match status" value="1"/>
</dbReference>
<feature type="domain" description="Major facilitator superfamily (MFS) profile" evidence="7">
    <location>
        <begin position="7"/>
        <end position="381"/>
    </location>
</feature>
<gene>
    <name evidence="8" type="ORF">MANY_09000</name>
</gene>
<evidence type="ECO:0000259" key="7">
    <source>
        <dbReference type="PROSITE" id="PS50850"/>
    </source>
</evidence>
<keyword evidence="3 6" id="KW-0812">Transmembrane</keyword>
<dbReference type="AlphaFoldDB" id="A0A6N4W5A8"/>
<dbReference type="EMBL" id="AP022620">
    <property type="protein sequence ID" value="BBZ75563.1"/>
    <property type="molecule type" value="Genomic_DNA"/>
</dbReference>
<dbReference type="InterPro" id="IPR001958">
    <property type="entry name" value="Tet-R_TetA/multi-R_MdtG-like"/>
</dbReference>
<dbReference type="GO" id="GO:0005886">
    <property type="term" value="C:plasma membrane"/>
    <property type="evidence" value="ECO:0007669"/>
    <property type="project" value="UniProtKB-SubCell"/>
</dbReference>
<dbReference type="InterPro" id="IPR050189">
    <property type="entry name" value="MFS_Efflux_Transporters"/>
</dbReference>
<dbReference type="KEGG" id="many:MANY_09000"/>
<feature type="transmembrane region" description="Helical" evidence="6">
    <location>
        <begin position="356"/>
        <end position="377"/>
    </location>
</feature>
<proteinExistence type="predicted"/>
<feature type="transmembrane region" description="Helical" evidence="6">
    <location>
        <begin position="294"/>
        <end position="316"/>
    </location>
</feature>
<feature type="transmembrane region" description="Helical" evidence="6">
    <location>
        <begin position="78"/>
        <end position="100"/>
    </location>
</feature>
<dbReference type="SUPFAM" id="SSF103473">
    <property type="entry name" value="MFS general substrate transporter"/>
    <property type="match status" value="1"/>
</dbReference>
<protein>
    <submittedName>
        <fullName evidence="8">MFS transporter</fullName>
    </submittedName>
</protein>
<feature type="transmembrane region" description="Helical" evidence="6">
    <location>
        <begin position="158"/>
        <end position="177"/>
    </location>
</feature>
<reference evidence="8 9" key="1">
    <citation type="journal article" date="2019" name="Emerg. Microbes Infect.">
        <title>Comprehensive subspecies identification of 175 nontuberculous mycobacteria species based on 7547 genomic profiles.</title>
        <authorList>
            <person name="Matsumoto Y."/>
            <person name="Kinjo T."/>
            <person name="Motooka D."/>
            <person name="Nabeya D."/>
            <person name="Jung N."/>
            <person name="Uechi K."/>
            <person name="Horii T."/>
            <person name="Iida T."/>
            <person name="Fujita J."/>
            <person name="Nakamura S."/>
        </authorList>
    </citation>
    <scope>NUCLEOTIDE SEQUENCE [LARGE SCALE GENOMIC DNA]</scope>
    <source>
        <strain evidence="8 9">JCM 30275</strain>
    </source>
</reference>
<feature type="transmembrane region" description="Helical" evidence="6">
    <location>
        <begin position="235"/>
        <end position="257"/>
    </location>
</feature>
<name>A0A6N4W5A8_9MYCO</name>
<evidence type="ECO:0000256" key="4">
    <source>
        <dbReference type="ARBA" id="ARBA00022989"/>
    </source>
</evidence>
<evidence type="ECO:0000256" key="1">
    <source>
        <dbReference type="ARBA" id="ARBA00004651"/>
    </source>
</evidence>
<evidence type="ECO:0000256" key="3">
    <source>
        <dbReference type="ARBA" id="ARBA00022692"/>
    </source>
</evidence>